<keyword evidence="1 2" id="KW-0597">Phosphoprotein</keyword>
<dbReference type="EMBL" id="OMOD01000178">
    <property type="protein sequence ID" value="SPF48079.1"/>
    <property type="molecule type" value="Genomic_DNA"/>
</dbReference>
<evidence type="ECO:0000313" key="5">
    <source>
        <dbReference type="Proteomes" id="UP000238701"/>
    </source>
</evidence>
<evidence type="ECO:0000256" key="1">
    <source>
        <dbReference type="ARBA" id="ARBA00022553"/>
    </source>
</evidence>
<reference evidence="5" key="1">
    <citation type="submission" date="2018-02" db="EMBL/GenBank/DDBJ databases">
        <authorList>
            <person name="Hausmann B."/>
        </authorList>
    </citation>
    <scope>NUCLEOTIDE SEQUENCE [LARGE SCALE GENOMIC DNA]</scope>
    <source>
        <strain evidence="5">Peat soil MAG SbA1</strain>
    </source>
</reference>
<dbReference type="PANTHER" id="PTHR44591:SF3">
    <property type="entry name" value="RESPONSE REGULATORY DOMAIN-CONTAINING PROTEIN"/>
    <property type="match status" value="1"/>
</dbReference>
<dbReference type="SMART" id="SM00448">
    <property type="entry name" value="REC"/>
    <property type="match status" value="1"/>
</dbReference>
<dbReference type="Proteomes" id="UP000238701">
    <property type="component" value="Unassembled WGS sequence"/>
</dbReference>
<organism evidence="4 5">
    <name type="scientific">Candidatus Sulfotelmatobacter kueseliae</name>
    <dbReference type="NCBI Taxonomy" id="2042962"/>
    <lineage>
        <taxon>Bacteria</taxon>
        <taxon>Pseudomonadati</taxon>
        <taxon>Acidobacteriota</taxon>
        <taxon>Terriglobia</taxon>
        <taxon>Terriglobales</taxon>
        <taxon>Candidatus Korobacteraceae</taxon>
        <taxon>Candidatus Sulfotelmatobacter</taxon>
    </lineage>
</organism>
<protein>
    <recommendedName>
        <fullName evidence="3">Response regulatory domain-containing protein</fullName>
    </recommendedName>
</protein>
<evidence type="ECO:0000313" key="4">
    <source>
        <dbReference type="EMBL" id="SPF48079.1"/>
    </source>
</evidence>
<dbReference type="PROSITE" id="PS50110">
    <property type="entry name" value="RESPONSE_REGULATORY"/>
    <property type="match status" value="1"/>
</dbReference>
<name>A0A2U3L8J4_9BACT</name>
<dbReference type="GO" id="GO:0000160">
    <property type="term" value="P:phosphorelay signal transduction system"/>
    <property type="evidence" value="ECO:0007669"/>
    <property type="project" value="InterPro"/>
</dbReference>
<proteinExistence type="predicted"/>
<gene>
    <name evidence="4" type="ORF">SBA1_800003</name>
</gene>
<dbReference type="InterPro" id="IPR050595">
    <property type="entry name" value="Bact_response_regulator"/>
</dbReference>
<dbReference type="SUPFAM" id="SSF52172">
    <property type="entry name" value="CheY-like"/>
    <property type="match status" value="1"/>
</dbReference>
<dbReference type="AlphaFoldDB" id="A0A2U3L8J4"/>
<dbReference type="PANTHER" id="PTHR44591">
    <property type="entry name" value="STRESS RESPONSE REGULATOR PROTEIN 1"/>
    <property type="match status" value="1"/>
</dbReference>
<feature type="modified residue" description="4-aspartylphosphate" evidence="2">
    <location>
        <position position="51"/>
    </location>
</feature>
<dbReference type="InterPro" id="IPR001789">
    <property type="entry name" value="Sig_transdc_resp-reg_receiver"/>
</dbReference>
<accession>A0A2U3L8J4</accession>
<dbReference type="Pfam" id="PF00072">
    <property type="entry name" value="Response_reg"/>
    <property type="match status" value="1"/>
</dbReference>
<sequence length="121" mass="13358">MTILVIEDSRFLRSALEKILVKAGHPVIAVGNGQEGLRRAQETRPDVILLDMMLPAMEGTEVLRQLKQNPLTAPIPVIVLSSLSQRNETKLKMAGAAAYFEKSTLNLEEDGRVLVEAIEHL</sequence>
<dbReference type="Gene3D" id="3.40.50.2300">
    <property type="match status" value="1"/>
</dbReference>
<dbReference type="InterPro" id="IPR011006">
    <property type="entry name" value="CheY-like_superfamily"/>
</dbReference>
<evidence type="ECO:0000256" key="2">
    <source>
        <dbReference type="PROSITE-ProRule" id="PRU00169"/>
    </source>
</evidence>
<feature type="domain" description="Response regulatory" evidence="3">
    <location>
        <begin position="2"/>
        <end position="117"/>
    </location>
</feature>
<dbReference type="CDD" id="cd00156">
    <property type="entry name" value="REC"/>
    <property type="match status" value="1"/>
</dbReference>
<evidence type="ECO:0000259" key="3">
    <source>
        <dbReference type="PROSITE" id="PS50110"/>
    </source>
</evidence>